<keyword evidence="2" id="KW-1003">Cell membrane</keyword>
<feature type="domain" description="SSD" evidence="7">
    <location>
        <begin position="337"/>
        <end position="428"/>
    </location>
</feature>
<evidence type="ECO:0000256" key="2">
    <source>
        <dbReference type="ARBA" id="ARBA00022475"/>
    </source>
</evidence>
<dbReference type="GO" id="GO:0005886">
    <property type="term" value="C:plasma membrane"/>
    <property type="evidence" value="ECO:0007669"/>
    <property type="project" value="UniProtKB-SubCell"/>
</dbReference>
<dbReference type="Proteomes" id="UP000027284">
    <property type="component" value="Unassembled WGS sequence"/>
</dbReference>
<reference evidence="8 9" key="1">
    <citation type="submission" date="2014-04" db="EMBL/GenBank/DDBJ databases">
        <title>The Genome Sequence of Thermoanaerobaculum aquaticum MP-01, The First Cultivated Group 23 Acidobacterium.</title>
        <authorList>
            <person name="Stamps B.W."/>
            <person name="Losey N.A."/>
            <person name="Lawson P.A."/>
            <person name="Stevenson B.S."/>
        </authorList>
    </citation>
    <scope>NUCLEOTIDE SEQUENCE [LARGE SCALE GENOMIC DNA]</scope>
    <source>
        <strain evidence="8 9">MP-01</strain>
    </source>
</reference>
<evidence type="ECO:0000256" key="4">
    <source>
        <dbReference type="ARBA" id="ARBA00022989"/>
    </source>
</evidence>
<accession>A0A062Y363</accession>
<evidence type="ECO:0000313" key="9">
    <source>
        <dbReference type="Proteomes" id="UP000027284"/>
    </source>
</evidence>
<name>A0A062Y363_9BACT</name>
<feature type="transmembrane region" description="Helical" evidence="6">
    <location>
        <begin position="329"/>
        <end position="350"/>
    </location>
</feature>
<protein>
    <recommendedName>
        <fullName evidence="7">SSD domain-containing protein</fullName>
    </recommendedName>
</protein>
<dbReference type="AlphaFoldDB" id="A0A062Y363"/>
<feature type="transmembrane region" description="Helical" evidence="6">
    <location>
        <begin position="456"/>
        <end position="478"/>
    </location>
</feature>
<keyword evidence="9" id="KW-1185">Reference proteome</keyword>
<dbReference type="PANTHER" id="PTHR33406:SF13">
    <property type="entry name" value="MEMBRANE PROTEIN YDFJ"/>
    <property type="match status" value="1"/>
</dbReference>
<dbReference type="PROSITE" id="PS50156">
    <property type="entry name" value="SSD"/>
    <property type="match status" value="1"/>
</dbReference>
<feature type="transmembrane region" description="Helical" evidence="6">
    <location>
        <begin position="801"/>
        <end position="823"/>
    </location>
</feature>
<feature type="transmembrane region" description="Helical" evidence="6">
    <location>
        <begin position="371"/>
        <end position="393"/>
    </location>
</feature>
<dbReference type="InterPro" id="IPR050545">
    <property type="entry name" value="Mycobact_MmpL"/>
</dbReference>
<feature type="transmembrane region" description="Helical" evidence="6">
    <location>
        <begin position="686"/>
        <end position="705"/>
    </location>
</feature>
<feature type="transmembrane region" description="Helical" evidence="6">
    <location>
        <begin position="405"/>
        <end position="425"/>
    </location>
</feature>
<evidence type="ECO:0000256" key="5">
    <source>
        <dbReference type="ARBA" id="ARBA00023136"/>
    </source>
</evidence>
<dbReference type="Gene3D" id="1.20.1640.10">
    <property type="entry name" value="Multidrug efflux transporter AcrB transmembrane domain"/>
    <property type="match status" value="2"/>
</dbReference>
<dbReference type="EMBL" id="JMFG01000002">
    <property type="protein sequence ID" value="KDA54846.1"/>
    <property type="molecule type" value="Genomic_DNA"/>
</dbReference>
<dbReference type="RefSeq" id="WP_038046176.1">
    <property type="nucleotide sequence ID" value="NZ_JMFG01000002.1"/>
</dbReference>
<evidence type="ECO:0000313" key="8">
    <source>
        <dbReference type="EMBL" id="KDA54846.1"/>
    </source>
</evidence>
<evidence type="ECO:0000256" key="6">
    <source>
        <dbReference type="SAM" id="Phobius"/>
    </source>
</evidence>
<evidence type="ECO:0000259" key="7">
    <source>
        <dbReference type="PROSITE" id="PS50156"/>
    </source>
</evidence>
<dbReference type="SUPFAM" id="SSF82866">
    <property type="entry name" value="Multidrug efflux transporter AcrB transmembrane domain"/>
    <property type="match status" value="2"/>
</dbReference>
<comment type="caution">
    <text evidence="8">The sequence shown here is derived from an EMBL/GenBank/DDBJ whole genome shotgun (WGS) entry which is preliminary data.</text>
</comment>
<dbReference type="STRING" id="1312852.EG19_03330"/>
<dbReference type="InterPro" id="IPR000731">
    <property type="entry name" value="SSD"/>
</dbReference>
<comment type="subcellular location">
    <subcellularLocation>
        <location evidence="1">Cell membrane</location>
        <topology evidence="1">Multi-pass membrane protein</topology>
    </subcellularLocation>
</comment>
<keyword evidence="5 6" id="KW-0472">Membrane</keyword>
<feature type="transmembrane region" description="Helical" evidence="6">
    <location>
        <begin position="303"/>
        <end position="323"/>
    </location>
</feature>
<feature type="transmembrane region" description="Helical" evidence="6">
    <location>
        <begin position="277"/>
        <end position="296"/>
    </location>
</feature>
<evidence type="ECO:0000256" key="3">
    <source>
        <dbReference type="ARBA" id="ARBA00022692"/>
    </source>
</evidence>
<dbReference type="InterPro" id="IPR004869">
    <property type="entry name" value="MMPL_dom"/>
</dbReference>
<feature type="transmembrane region" description="Helical" evidence="6">
    <location>
        <begin position="712"/>
        <end position="733"/>
    </location>
</feature>
<dbReference type="PANTHER" id="PTHR33406">
    <property type="entry name" value="MEMBRANE PROTEIN MJ1562-RELATED"/>
    <property type="match status" value="1"/>
</dbReference>
<evidence type="ECO:0000256" key="1">
    <source>
        <dbReference type="ARBA" id="ARBA00004651"/>
    </source>
</evidence>
<keyword evidence="3 6" id="KW-0812">Transmembrane</keyword>
<proteinExistence type="predicted"/>
<sequence length="832" mass="89505">MKASSALAVFCARAGLRAPKTVLAVAFGLVVAGVLLGTRIHFDSDVLNMLPKKDPLVAEFRKVLEEFGAADTLLVVVRIPQGENLEMAFALADVLEEELQKSPYLSRVEARLQDPLRLADAVLAHALLFLDEEGKAELSARLSPHGLAQRAREIRQALDTPQAMVTKELLTRDLLGVLPLLLRHLGSSPQSLSVDTASGYFLASDHSLLVILAHPTAPAQDIAFDEKLFADLDKRVAAARSQVAQEWEVEEGQVPTVEFGGGHRIALEDASLIRSDAIFNSLTSFLGVSLLLFLAFRRWQAVTVISAPLLAGLALTFAFAGLARPVLSSAAAGFSALLIGLGIDFSIVLYSRYCEARSQGLDLPDAWDACAMEAGPAIFLGALTTWATFYAFLVTRFVGLKELGLLTGTGILFLAFSALFLVPALTSLRRRPQPVSPPVPWLPVERLLAWAKSHRSWILGGTVVVVLVSAFGALGLSFDDDVRHMRSPSNRGVAVQEEVAAAFGQGFNAMVVRLEAKDELSLLQKTQDFVQKLKGLEKRGVIARVESVATWVPPLSSQRETLAWLAQQGWDPEKVVSSLREALDGEGLVAEAFAPGLELTRQMLSPQAPVSYEMWRGTPLEALIQRQLFHGDGFVSTAITIYAPPGMWRREAPPELSELVKATPGASLVGVNVLAQHLRQVVRQDALWATALGLLAVLVLLFAQLKRWGDVWLCLLPVGAGLSAAFGLAAILGLSLNPLNVFVTTMVLGIGSDYGIHLVHRLREDPAGAAGTTRAVLLAALTTIVGFGSLITSHYPGLRSVGWMTVLGVSLTCLAAILLLPVLRSGHETEKS</sequence>
<feature type="transmembrane region" description="Helical" evidence="6">
    <location>
        <begin position="776"/>
        <end position="795"/>
    </location>
</feature>
<gene>
    <name evidence="8" type="ORF">EG19_03330</name>
</gene>
<dbReference type="Pfam" id="PF03176">
    <property type="entry name" value="MMPL"/>
    <property type="match status" value="2"/>
</dbReference>
<feature type="transmembrane region" description="Helical" evidence="6">
    <location>
        <begin position="739"/>
        <end position="756"/>
    </location>
</feature>
<keyword evidence="4 6" id="KW-1133">Transmembrane helix</keyword>
<dbReference type="OrthoDB" id="9809027at2"/>
<organism evidence="8 9">
    <name type="scientific">Thermoanaerobaculum aquaticum</name>
    <dbReference type="NCBI Taxonomy" id="1312852"/>
    <lineage>
        <taxon>Bacteria</taxon>
        <taxon>Pseudomonadati</taxon>
        <taxon>Acidobacteriota</taxon>
        <taxon>Thermoanaerobaculia</taxon>
        <taxon>Thermoanaerobaculales</taxon>
        <taxon>Thermoanaerobaculaceae</taxon>
        <taxon>Thermoanaerobaculum</taxon>
    </lineage>
</organism>